<evidence type="ECO:0000256" key="4">
    <source>
        <dbReference type="ARBA" id="ARBA00023237"/>
    </source>
</evidence>
<keyword evidence="3" id="KW-0472">Membrane</keyword>
<evidence type="ECO:0000256" key="5">
    <source>
        <dbReference type="ARBA" id="ARBA00038306"/>
    </source>
</evidence>
<dbReference type="AlphaFoldDB" id="F8C0D5"/>
<proteinExistence type="inferred from homology"/>
<comment type="subcellular location">
    <subcellularLocation>
        <location evidence="1">Cell outer membrane</location>
    </subcellularLocation>
</comment>
<dbReference type="InterPro" id="IPR006315">
    <property type="entry name" value="OM_autotransptr_brl_dom"/>
</dbReference>
<sequence>MSGRACAELGAGCSGLPRDSYAIGSVNWLATVRGKAGFAVNPQLLIYATGGAAFAGTRATDTFIDGTHDITAKATSSGWVVGAGGEVKLARQVSFGFEYLYADFGNKSYAFDSSHLSGGFAGLPLAIDAHLKLNIVKASLNYHF</sequence>
<dbReference type="KEGG" id="ocg:OCA5_c08840"/>
<dbReference type="STRING" id="504832.OCA5_c08840"/>
<accession>F8C0D5</accession>
<evidence type="ECO:0000256" key="3">
    <source>
        <dbReference type="ARBA" id="ARBA00023136"/>
    </source>
</evidence>
<evidence type="ECO:0000256" key="1">
    <source>
        <dbReference type="ARBA" id="ARBA00004442"/>
    </source>
</evidence>
<keyword evidence="8" id="KW-1185">Reference proteome</keyword>
<dbReference type="HOGENOM" id="CLU_1794541_0_0_5"/>
<evidence type="ECO:0000313" key="7">
    <source>
        <dbReference type="EMBL" id="AEI05606.1"/>
    </source>
</evidence>
<gene>
    <name evidence="7" type="ordered locus">OCA5_c08840</name>
</gene>
<evidence type="ECO:0000313" key="8">
    <source>
        <dbReference type="Proteomes" id="UP000007730"/>
    </source>
</evidence>
<dbReference type="Gene3D" id="2.40.160.20">
    <property type="match status" value="1"/>
</dbReference>
<evidence type="ECO:0000256" key="2">
    <source>
        <dbReference type="ARBA" id="ARBA00022729"/>
    </source>
</evidence>
<dbReference type="EMBL" id="CP002826">
    <property type="protein sequence ID" value="AEI05606.1"/>
    <property type="molecule type" value="Genomic_DNA"/>
</dbReference>
<name>F8C0D5_AFIC5</name>
<dbReference type="PANTHER" id="PTHR34001:SF3">
    <property type="entry name" value="BLL7405 PROTEIN"/>
    <property type="match status" value="1"/>
</dbReference>
<evidence type="ECO:0000259" key="6">
    <source>
        <dbReference type="Pfam" id="PF13505"/>
    </source>
</evidence>
<organism evidence="7 8">
    <name type="scientific">Afipia carboxidovorans (strain ATCC 49405 / DSM 1227 / KCTC 32145 / OM5)</name>
    <name type="common">Oligotropha carboxidovorans</name>
    <dbReference type="NCBI Taxonomy" id="504832"/>
    <lineage>
        <taxon>Bacteria</taxon>
        <taxon>Pseudomonadati</taxon>
        <taxon>Pseudomonadota</taxon>
        <taxon>Alphaproteobacteria</taxon>
        <taxon>Hyphomicrobiales</taxon>
        <taxon>Nitrobacteraceae</taxon>
        <taxon>Afipia</taxon>
    </lineage>
</organism>
<keyword evidence="2" id="KW-0732">Signal</keyword>
<dbReference type="GO" id="GO:0009279">
    <property type="term" value="C:cell outer membrane"/>
    <property type="evidence" value="ECO:0007669"/>
    <property type="project" value="UniProtKB-SubCell"/>
</dbReference>
<dbReference type="Proteomes" id="UP000007730">
    <property type="component" value="Chromosome"/>
</dbReference>
<comment type="similarity">
    <text evidence="5">Belongs to the Omp25/RopB family.</text>
</comment>
<protein>
    <recommendedName>
        <fullName evidence="6">Outer membrane protein beta-barrel domain-containing protein</fullName>
    </recommendedName>
</protein>
<dbReference type="OrthoDB" id="9815357at2"/>
<dbReference type="InterPro" id="IPR027385">
    <property type="entry name" value="Beta-barrel_OMP"/>
</dbReference>
<dbReference type="eggNOG" id="COG3637">
    <property type="taxonomic scope" value="Bacteria"/>
</dbReference>
<dbReference type="NCBIfam" id="TIGR01414">
    <property type="entry name" value="autotrans_barl"/>
    <property type="match status" value="1"/>
</dbReference>
<dbReference type="InterPro" id="IPR051692">
    <property type="entry name" value="OMP-like"/>
</dbReference>
<keyword evidence="4" id="KW-0998">Cell outer membrane</keyword>
<dbReference type="Pfam" id="PF13505">
    <property type="entry name" value="OMP_b-brl"/>
    <property type="match status" value="1"/>
</dbReference>
<dbReference type="PANTHER" id="PTHR34001">
    <property type="entry name" value="BLL7405 PROTEIN"/>
    <property type="match status" value="1"/>
</dbReference>
<dbReference type="SUPFAM" id="SSF56925">
    <property type="entry name" value="OMPA-like"/>
    <property type="match status" value="1"/>
</dbReference>
<reference evidence="7 8" key="1">
    <citation type="journal article" date="2011" name="J. Bacteriol.">
        <title>Complete genome sequences of the chemolithoautotrophic Oligotropha carboxidovorans strains OM4 and OM5.</title>
        <authorList>
            <person name="Volland S."/>
            <person name="Rachinger M."/>
            <person name="Strittmatter A."/>
            <person name="Daniel R."/>
            <person name="Gottschalk G."/>
            <person name="Meyer O."/>
        </authorList>
    </citation>
    <scope>NUCLEOTIDE SEQUENCE [LARGE SCALE GENOMIC DNA]</scope>
    <source>
        <strain evidence="8">ATCC 49405 / DSM 1227 / KCTC 32145 / OM5</strain>
    </source>
</reference>
<dbReference type="InterPro" id="IPR011250">
    <property type="entry name" value="OMP/PagP_B-barrel"/>
</dbReference>
<feature type="domain" description="Outer membrane protein beta-barrel" evidence="6">
    <location>
        <begin position="16"/>
        <end position="144"/>
    </location>
</feature>